<protein>
    <recommendedName>
        <fullName evidence="5">ShKT domain-containing protein</fullName>
    </recommendedName>
</protein>
<evidence type="ECO:0000256" key="3">
    <source>
        <dbReference type="PROSITE-ProRule" id="PRU01005"/>
    </source>
</evidence>
<reference evidence="6 7" key="1">
    <citation type="submission" date="2024-01" db="EMBL/GenBank/DDBJ databases">
        <title>The genome of the rayed Mediterranean limpet Patella caerulea (Linnaeus, 1758).</title>
        <authorList>
            <person name="Anh-Thu Weber A."/>
            <person name="Halstead-Nussloch G."/>
        </authorList>
    </citation>
    <scope>NUCLEOTIDE SEQUENCE [LARGE SCALE GENOMIC DNA]</scope>
    <source>
        <strain evidence="6">AATW-2023a</strain>
        <tissue evidence="6">Whole specimen</tissue>
    </source>
</reference>
<evidence type="ECO:0000256" key="4">
    <source>
        <dbReference type="SAM" id="SignalP"/>
    </source>
</evidence>
<evidence type="ECO:0000256" key="1">
    <source>
        <dbReference type="ARBA" id="ARBA00004613"/>
    </source>
</evidence>
<dbReference type="AlphaFoldDB" id="A0AAN8PQ06"/>
<keyword evidence="4" id="KW-0732">Signal</keyword>
<comment type="caution">
    <text evidence="3">Lacks conserved residue(s) required for the propagation of feature annotation.</text>
</comment>
<proteinExistence type="predicted"/>
<name>A0AAN8PQ06_PATCE</name>
<keyword evidence="7" id="KW-1185">Reference proteome</keyword>
<dbReference type="PROSITE" id="PS51670">
    <property type="entry name" value="SHKT"/>
    <property type="match status" value="1"/>
</dbReference>
<evidence type="ECO:0000313" key="7">
    <source>
        <dbReference type="Proteomes" id="UP001347796"/>
    </source>
</evidence>
<dbReference type="GO" id="GO:0005576">
    <property type="term" value="C:extracellular region"/>
    <property type="evidence" value="ECO:0007669"/>
    <property type="project" value="UniProtKB-SubCell"/>
</dbReference>
<dbReference type="InterPro" id="IPR003582">
    <property type="entry name" value="ShKT_dom"/>
</dbReference>
<evidence type="ECO:0000256" key="2">
    <source>
        <dbReference type="ARBA" id="ARBA00022525"/>
    </source>
</evidence>
<keyword evidence="2" id="KW-0964">Secreted</keyword>
<dbReference type="Proteomes" id="UP001347796">
    <property type="component" value="Unassembled WGS sequence"/>
</dbReference>
<evidence type="ECO:0000313" key="6">
    <source>
        <dbReference type="EMBL" id="KAK6179653.1"/>
    </source>
</evidence>
<feature type="domain" description="ShKT" evidence="5">
    <location>
        <begin position="130"/>
        <end position="172"/>
    </location>
</feature>
<feature type="chain" id="PRO_5042952502" description="ShKT domain-containing protein" evidence="4">
    <location>
        <begin position="27"/>
        <end position="172"/>
    </location>
</feature>
<organism evidence="6 7">
    <name type="scientific">Patella caerulea</name>
    <name type="common">Rayed Mediterranean limpet</name>
    <dbReference type="NCBI Taxonomy" id="87958"/>
    <lineage>
        <taxon>Eukaryota</taxon>
        <taxon>Metazoa</taxon>
        <taxon>Spiralia</taxon>
        <taxon>Lophotrochozoa</taxon>
        <taxon>Mollusca</taxon>
        <taxon>Gastropoda</taxon>
        <taxon>Patellogastropoda</taxon>
        <taxon>Patelloidea</taxon>
        <taxon>Patellidae</taxon>
        <taxon>Patella</taxon>
    </lineage>
</organism>
<comment type="caution">
    <text evidence="6">The sequence shown here is derived from an EMBL/GenBank/DDBJ whole genome shotgun (WGS) entry which is preliminary data.</text>
</comment>
<gene>
    <name evidence="6" type="ORF">SNE40_011963</name>
</gene>
<evidence type="ECO:0000259" key="5">
    <source>
        <dbReference type="PROSITE" id="PS51670"/>
    </source>
</evidence>
<dbReference type="EMBL" id="JAZGQO010000008">
    <property type="protein sequence ID" value="KAK6179653.1"/>
    <property type="molecule type" value="Genomic_DNA"/>
</dbReference>
<comment type="subcellular location">
    <subcellularLocation>
        <location evidence="1">Secreted</location>
    </subcellularLocation>
</comment>
<feature type="signal peptide" evidence="4">
    <location>
        <begin position="1"/>
        <end position="26"/>
    </location>
</feature>
<accession>A0AAN8PQ06</accession>
<dbReference type="Pfam" id="PF15430">
    <property type="entry name" value="SVWC"/>
    <property type="match status" value="1"/>
</dbReference>
<dbReference type="InterPro" id="IPR029277">
    <property type="entry name" value="SVWC_dom"/>
</dbReference>
<sequence length="172" mass="19362">MTMAWHDRSCLIIWIYSVFLIHDVKCATNQSRIVSKVKATGDCLDGSNNVMNDGDNWPSATGACDNNICFIVFSGKFIVQERCRPLEPTENPDTTNCQLVEDNSKSFPECCSKLECSERSPLTTLSPSVCLDLAATFACEFWRNETFGCQTGINDVFYNYTRDYCRKTCGHC</sequence>